<protein>
    <submittedName>
        <fullName evidence="3">Uncharacterized protein</fullName>
    </submittedName>
</protein>
<reference evidence="4" key="1">
    <citation type="submission" date="2017-06" db="EMBL/GenBank/DDBJ databases">
        <authorList>
            <person name="Varghese N."/>
            <person name="Submissions S."/>
        </authorList>
    </citation>
    <scope>NUCLEOTIDE SEQUENCE [LARGE SCALE GENOMIC DNA]</scope>
    <source>
        <strain evidence="4">LNB2</strain>
    </source>
</reference>
<name>A0A239DFL7_9SPHN</name>
<keyword evidence="4" id="KW-1185">Reference proteome</keyword>
<sequence>MRRTIGRAALARPLQLAALPIAAIALTGASGPTGGDPHQRAFVLSNIYFAAAPEDGVCQPIAAGALESFLASLSADEQAALSAPGKRAELEKLMGERLGFRRMALRAGNSGGRSASARLPADLAPGATPTPEQVRAIARLNDFPKGRGALAFQNHVIAYDSCTNPEDFPQLAKGYRTYDGATAFGMNLDDKAGRAGFTGPDGESGVDNQLWRAIGCVAAFRESGNPATAKGTMFSARAPTLIAISGIDDPRNDSDVTVTVMASADAITKNAVGGALARATFDADPDPALRATTRGRIVDGVLTTDPFDIRLNYKEQILDAPRILKGARIRATLQDDGGIEGGFYGYYTLASFYSSIEQMTVNGANLSRVSCPGVRQAIDKLADGYRDPRTGRFTAISSALGFFGVAAFVNDGAQAAR</sequence>
<feature type="chain" id="PRO_5012172886" evidence="2">
    <location>
        <begin position="26"/>
        <end position="417"/>
    </location>
</feature>
<dbReference type="OrthoDB" id="8178235at2"/>
<evidence type="ECO:0000256" key="2">
    <source>
        <dbReference type="SAM" id="SignalP"/>
    </source>
</evidence>
<organism evidence="3 4">
    <name type="scientific">Edaphosphingomonas laterariae</name>
    <dbReference type="NCBI Taxonomy" id="861865"/>
    <lineage>
        <taxon>Bacteria</taxon>
        <taxon>Pseudomonadati</taxon>
        <taxon>Pseudomonadota</taxon>
        <taxon>Alphaproteobacteria</taxon>
        <taxon>Sphingomonadales</taxon>
        <taxon>Rhizorhabdaceae</taxon>
        <taxon>Edaphosphingomonas</taxon>
    </lineage>
</organism>
<dbReference type="AlphaFoldDB" id="A0A239DFL7"/>
<keyword evidence="2" id="KW-0732">Signal</keyword>
<dbReference type="RefSeq" id="WP_144033729.1">
    <property type="nucleotide sequence ID" value="NZ_FZOS01000004.1"/>
</dbReference>
<evidence type="ECO:0000256" key="1">
    <source>
        <dbReference type="SAM" id="MobiDB-lite"/>
    </source>
</evidence>
<evidence type="ECO:0000313" key="3">
    <source>
        <dbReference type="EMBL" id="SNS30671.1"/>
    </source>
</evidence>
<dbReference type="EMBL" id="FZOS01000004">
    <property type="protein sequence ID" value="SNS30671.1"/>
    <property type="molecule type" value="Genomic_DNA"/>
</dbReference>
<feature type="region of interest" description="Disordered" evidence="1">
    <location>
        <begin position="109"/>
        <end position="129"/>
    </location>
</feature>
<accession>A0A239DFL7</accession>
<gene>
    <name evidence="3" type="ORF">SAMN06295912_10461</name>
</gene>
<proteinExistence type="predicted"/>
<feature type="signal peptide" evidence="2">
    <location>
        <begin position="1"/>
        <end position="25"/>
    </location>
</feature>
<dbReference type="Proteomes" id="UP000198281">
    <property type="component" value="Unassembled WGS sequence"/>
</dbReference>
<evidence type="ECO:0000313" key="4">
    <source>
        <dbReference type="Proteomes" id="UP000198281"/>
    </source>
</evidence>